<evidence type="ECO:0000313" key="1">
    <source>
        <dbReference type="EMBL" id="QGQ95879.1"/>
    </source>
</evidence>
<dbReference type="EMBL" id="CP034235">
    <property type="protein sequence ID" value="QGQ95879.1"/>
    <property type="molecule type" value="Genomic_DNA"/>
</dbReference>
<dbReference type="Proteomes" id="UP000426246">
    <property type="component" value="Chromosome"/>
</dbReference>
<name>A0A6B8RII6_9BACL</name>
<dbReference type="RefSeq" id="WP_155700914.1">
    <property type="nucleotide sequence ID" value="NZ_CP034235.1"/>
</dbReference>
<evidence type="ECO:0000313" key="2">
    <source>
        <dbReference type="Proteomes" id="UP000426246"/>
    </source>
</evidence>
<dbReference type="OrthoDB" id="2937657at2"/>
<dbReference type="AlphaFoldDB" id="A0A6B8RII6"/>
<gene>
    <name evidence="1" type="ORF">EHS13_13835</name>
</gene>
<dbReference type="KEGG" id="ppsc:EHS13_13835"/>
<protein>
    <submittedName>
        <fullName evidence="1">Uncharacterized protein</fullName>
    </submittedName>
</protein>
<sequence length="73" mass="8043">MSETLRERMARGYANMIVIDGTRTFATIPAGYVAEVKIYSANTFTLAQIDAAFARESITESEWQEIVALIPAA</sequence>
<reference evidence="2" key="1">
    <citation type="submission" date="2018-11" db="EMBL/GenBank/DDBJ databases">
        <title>Complete genome sequence of Paenibacillus sp. ML311-T8.</title>
        <authorList>
            <person name="Nam Y.-D."/>
            <person name="Kang J."/>
            <person name="Chung W.-H."/>
            <person name="Park Y.S."/>
        </authorList>
    </citation>
    <scope>NUCLEOTIDE SEQUENCE [LARGE SCALE GENOMIC DNA]</scope>
    <source>
        <strain evidence="2">ML311-T8</strain>
    </source>
</reference>
<accession>A0A6B8RII6</accession>
<proteinExistence type="predicted"/>
<organism evidence="1 2">
    <name type="scientific">Paenibacillus psychroresistens</name>
    <dbReference type="NCBI Taxonomy" id="1778678"/>
    <lineage>
        <taxon>Bacteria</taxon>
        <taxon>Bacillati</taxon>
        <taxon>Bacillota</taxon>
        <taxon>Bacilli</taxon>
        <taxon>Bacillales</taxon>
        <taxon>Paenibacillaceae</taxon>
        <taxon>Paenibacillus</taxon>
    </lineage>
</organism>
<keyword evidence="2" id="KW-1185">Reference proteome</keyword>